<reference evidence="1 2" key="1">
    <citation type="journal article" date="2012" name="BMC Genomics">
        <title>Comparative genomic analysis and phylogenetic position of Theileria equi.</title>
        <authorList>
            <person name="Kappmeyer L.S."/>
            <person name="Thiagarajan M."/>
            <person name="Herndon D.R."/>
            <person name="Ramsay J.D."/>
            <person name="Caler E."/>
            <person name="Djikeng A."/>
            <person name="Gillespie J.J."/>
            <person name="Lau A.O."/>
            <person name="Roalson E.H."/>
            <person name="Silva J.C."/>
            <person name="Silva M.G."/>
            <person name="Suarez C.E."/>
            <person name="Ueti M.W."/>
            <person name="Nene V.M."/>
            <person name="Mealey R.H."/>
            <person name="Knowles D.P."/>
            <person name="Brayton K.A."/>
        </authorList>
    </citation>
    <scope>NUCLEOTIDE SEQUENCE [LARGE SCALE GENOMIC DNA]</scope>
    <source>
        <strain evidence="1 2">WA</strain>
    </source>
</reference>
<keyword evidence="2" id="KW-1185">Reference proteome</keyword>
<dbReference type="EMBL" id="CP001669">
    <property type="protein sequence ID" value="AFZ79549.1"/>
    <property type="molecule type" value="Genomic_DNA"/>
</dbReference>
<sequence>MKTKAVTSKVLASYSKVRRAIKKTDGNLEALFNVIKKCNEDDIRKYALFSSNSAFNELTLQIPSTEWDHAAAKDTLQTLLKLPNVVYNYEGANKDSKTDFDPVLEKALTNINADKLDIPLAESLLEEIRNTSNYVVTNSLDMTYKSLNPQIHSILQKWIEVKWLYIIFFPLEINHGNYWTR</sequence>
<dbReference type="GeneID" id="15807235"/>
<organism evidence="1 2">
    <name type="scientific">Theileria equi strain WA</name>
    <dbReference type="NCBI Taxonomy" id="1537102"/>
    <lineage>
        <taxon>Eukaryota</taxon>
        <taxon>Sar</taxon>
        <taxon>Alveolata</taxon>
        <taxon>Apicomplexa</taxon>
        <taxon>Aconoidasida</taxon>
        <taxon>Piroplasmida</taxon>
        <taxon>Theileriidae</taxon>
        <taxon>Theileria</taxon>
    </lineage>
</organism>
<dbReference type="RefSeq" id="XP_004829215.1">
    <property type="nucleotide sequence ID" value="XM_004829158.1"/>
</dbReference>
<dbReference type="VEuPathDB" id="PiroplasmaDB:BEWA_023980"/>
<evidence type="ECO:0000313" key="1">
    <source>
        <dbReference type="EMBL" id="AFZ79549.1"/>
    </source>
</evidence>
<gene>
    <name evidence="1" type="ORF">BEWA_023980</name>
</gene>
<name>L0AXC3_THEEQ</name>
<protein>
    <submittedName>
        <fullName evidence="1">Uncharacterized protein</fullName>
    </submittedName>
</protein>
<dbReference type="Proteomes" id="UP000031512">
    <property type="component" value="Chromosome 1"/>
</dbReference>
<dbReference type="KEGG" id="beq:BEWA_023980"/>
<dbReference type="AlphaFoldDB" id="L0AXC3"/>
<evidence type="ECO:0000313" key="2">
    <source>
        <dbReference type="Proteomes" id="UP000031512"/>
    </source>
</evidence>
<proteinExistence type="predicted"/>
<accession>L0AXC3</accession>